<protein>
    <submittedName>
        <fullName evidence="1">Uncharacterized protein</fullName>
    </submittedName>
</protein>
<proteinExistence type="predicted"/>
<dbReference type="PANTHER" id="PTHR35532">
    <property type="entry name" value="SIMILAR TO POLYHYDROXYALKANOATE DEPOLYMERASE"/>
    <property type="match status" value="1"/>
</dbReference>
<dbReference type="PROSITE" id="PS51257">
    <property type="entry name" value="PROKAR_LIPOPROTEIN"/>
    <property type="match status" value="1"/>
</dbReference>
<comment type="caution">
    <text evidence="1">The sequence shown here is derived from an EMBL/GenBank/DDBJ whole genome shotgun (WGS) entry which is preliminary data.</text>
</comment>
<sequence>MKSNTIKFICQWGMILFILISCDSYPQEVKEALVLAGNNSTQLEAVLKHYKRKDRQKYKAACFLISNMPYHKSLSEIILDSVHHTFFAQMDSLYQKKALRGVRNKWPEYDSIVKQLVMNFNEYPAPSKHTGTCDIKNMNADFLIDNIESAFNEWRNNPLLVNLSFDDFKEAILPYRTGNEHLPFTKTALKNKYHHILSQKGMESIRTVIGEYIQYITDLRILYRGATPQGHLGVYDLYMNEFKMNCFNITTWSCNILRASGIPVYFEFTPQYRDRDNPHYWCASPDSTNIPLPYTVPNNNLMDDWESELQYSSKVYRRTYGANRKTPYFTARPDESIPAELAIPTLLDVTWRYHPTITLRVPLDLFIDNNNVYLCTFNTKTELTAVAWGKVDYKKREAIFEQVPINHLFFPAYYVDEEYISFSTPFILTADSLAEIPEPFSDSKPYKPLDLRLKDGKLISTSFWRQTNKHIHHKPIKPDMQKQDILVTRKYPIKRHLSKIYETIRGGILIGYNEKKESDTLYKLPVVPQPYLQEFEFCNKKKYRNYSFIVPGHAVNIAEMEFLGKDIPKEISISPTPLPIFSPCAFKKDTLKKAIGTPMQTGREPYSPFDGNLETYAGGSSIGMNFPKPICVTHIRMAPRNANNMIVKGNRYELMYYDCSWKSAGKQVAKDNYLIFQDVPSNTLYWLKNLDHGKEELPFFYSEGVQYFIDKSFL</sequence>
<dbReference type="AlphaFoldDB" id="A0A5M6AFC3"/>
<reference evidence="1 2" key="1">
    <citation type="journal article" date="2019" name="Nat. Med.">
        <title>A library of human gut bacterial isolates paired with longitudinal multiomics data enables mechanistic microbiome research.</title>
        <authorList>
            <person name="Poyet M."/>
            <person name="Groussin M."/>
            <person name="Gibbons S.M."/>
            <person name="Avila-Pacheco J."/>
            <person name="Jiang X."/>
            <person name="Kearney S.M."/>
            <person name="Perrotta A.R."/>
            <person name="Berdy B."/>
            <person name="Zhao S."/>
            <person name="Lieberman T.D."/>
            <person name="Swanson P.K."/>
            <person name="Smith M."/>
            <person name="Roesemann S."/>
            <person name="Alexander J.E."/>
            <person name="Rich S.A."/>
            <person name="Livny J."/>
            <person name="Vlamakis H."/>
            <person name="Clish C."/>
            <person name="Bullock K."/>
            <person name="Deik A."/>
            <person name="Scott J."/>
            <person name="Pierce K.A."/>
            <person name="Xavier R.J."/>
            <person name="Alm E.J."/>
        </authorList>
    </citation>
    <scope>NUCLEOTIDE SEQUENCE [LARGE SCALE GENOMIC DNA]</scope>
    <source>
        <strain evidence="1 2">BIOML-A7</strain>
    </source>
</reference>
<dbReference type="Proteomes" id="UP000325055">
    <property type="component" value="Unassembled WGS sequence"/>
</dbReference>
<accession>A0A5M6AFC3</accession>
<evidence type="ECO:0000313" key="2">
    <source>
        <dbReference type="Proteomes" id="UP000325055"/>
    </source>
</evidence>
<dbReference type="PANTHER" id="PTHR35532:SF5">
    <property type="entry name" value="CARBOHYDRATE-BINDING DOMAIN-CONTAINING PROTEIN"/>
    <property type="match status" value="1"/>
</dbReference>
<organism evidence="1 2">
    <name type="scientific">Bacteroides cellulosilyticus</name>
    <dbReference type="NCBI Taxonomy" id="246787"/>
    <lineage>
        <taxon>Bacteria</taxon>
        <taxon>Pseudomonadati</taxon>
        <taxon>Bacteroidota</taxon>
        <taxon>Bacteroidia</taxon>
        <taxon>Bacteroidales</taxon>
        <taxon>Bacteroidaceae</taxon>
        <taxon>Bacteroides</taxon>
    </lineage>
</organism>
<evidence type="ECO:0000313" key="1">
    <source>
        <dbReference type="EMBL" id="KAA5411434.1"/>
    </source>
</evidence>
<gene>
    <name evidence="1" type="ORF">F2Y86_01570</name>
</gene>
<dbReference type="EMBL" id="VVYW01000001">
    <property type="protein sequence ID" value="KAA5411434.1"/>
    <property type="molecule type" value="Genomic_DNA"/>
</dbReference>
<dbReference type="RefSeq" id="WP_026367744.1">
    <property type="nucleotide sequence ID" value="NZ_JAWLLG010000001.1"/>
</dbReference>
<name>A0A5M6AFC3_9BACE</name>